<sequence>MKAVKLFTLIAAAAGAMLSASCCNDSTPEPTPVYVAPAK</sequence>
<protein>
    <recommendedName>
        <fullName evidence="4">Lipoprotein</fullName>
    </recommendedName>
</protein>
<dbReference type="STRING" id="1123071.SAMN02745181_0719"/>
<keyword evidence="1" id="KW-0732">Signal</keyword>
<evidence type="ECO:0008006" key="4">
    <source>
        <dbReference type="Google" id="ProtNLM"/>
    </source>
</evidence>
<dbReference type="Proteomes" id="UP000184510">
    <property type="component" value="Unassembled WGS sequence"/>
</dbReference>
<proteinExistence type="predicted"/>
<accession>A0A1M6DE93</accession>
<name>A0A1M6DE93_9BACT</name>
<feature type="signal peptide" evidence="1">
    <location>
        <begin position="1"/>
        <end position="22"/>
    </location>
</feature>
<evidence type="ECO:0000256" key="1">
    <source>
        <dbReference type="SAM" id="SignalP"/>
    </source>
</evidence>
<dbReference type="EMBL" id="FQYR01000002">
    <property type="protein sequence ID" value="SHI71637.1"/>
    <property type="molecule type" value="Genomic_DNA"/>
</dbReference>
<dbReference type="PROSITE" id="PS51257">
    <property type="entry name" value="PROKAR_LIPOPROTEIN"/>
    <property type="match status" value="1"/>
</dbReference>
<gene>
    <name evidence="2" type="ORF">SAMN02745181_0719</name>
</gene>
<organism evidence="2 3">
    <name type="scientific">Rubritalea squalenifaciens DSM 18772</name>
    <dbReference type="NCBI Taxonomy" id="1123071"/>
    <lineage>
        <taxon>Bacteria</taxon>
        <taxon>Pseudomonadati</taxon>
        <taxon>Verrucomicrobiota</taxon>
        <taxon>Verrucomicrobiia</taxon>
        <taxon>Verrucomicrobiales</taxon>
        <taxon>Rubritaleaceae</taxon>
        <taxon>Rubritalea</taxon>
    </lineage>
</organism>
<evidence type="ECO:0000313" key="3">
    <source>
        <dbReference type="Proteomes" id="UP000184510"/>
    </source>
</evidence>
<dbReference type="InParanoid" id="A0A1M6DE93"/>
<reference evidence="2 3" key="1">
    <citation type="submission" date="2016-11" db="EMBL/GenBank/DDBJ databases">
        <authorList>
            <person name="Jaros S."/>
            <person name="Januszkiewicz K."/>
            <person name="Wedrychowicz H."/>
        </authorList>
    </citation>
    <scope>NUCLEOTIDE SEQUENCE [LARGE SCALE GENOMIC DNA]</scope>
    <source>
        <strain evidence="2 3">DSM 18772</strain>
    </source>
</reference>
<feature type="chain" id="PRO_5012183806" description="Lipoprotein" evidence="1">
    <location>
        <begin position="23"/>
        <end position="39"/>
    </location>
</feature>
<keyword evidence="3" id="KW-1185">Reference proteome</keyword>
<dbReference type="AlphaFoldDB" id="A0A1M6DE93"/>
<evidence type="ECO:0000313" key="2">
    <source>
        <dbReference type="EMBL" id="SHI71637.1"/>
    </source>
</evidence>